<evidence type="ECO:0000313" key="2">
    <source>
        <dbReference type="EMBL" id="ONK57055.1"/>
    </source>
</evidence>
<organism evidence="2 3">
    <name type="scientific">Asparagus officinalis</name>
    <name type="common">Garden asparagus</name>
    <dbReference type="NCBI Taxonomy" id="4686"/>
    <lineage>
        <taxon>Eukaryota</taxon>
        <taxon>Viridiplantae</taxon>
        <taxon>Streptophyta</taxon>
        <taxon>Embryophyta</taxon>
        <taxon>Tracheophyta</taxon>
        <taxon>Spermatophyta</taxon>
        <taxon>Magnoliopsida</taxon>
        <taxon>Liliopsida</taxon>
        <taxon>Asparagales</taxon>
        <taxon>Asparagaceae</taxon>
        <taxon>Asparagoideae</taxon>
        <taxon>Asparagus</taxon>
    </lineage>
</organism>
<evidence type="ECO:0000313" key="3">
    <source>
        <dbReference type="Proteomes" id="UP000243459"/>
    </source>
</evidence>
<accession>A0A5P1E6I0</accession>
<proteinExistence type="predicted"/>
<dbReference type="Proteomes" id="UP000243459">
    <property type="component" value="Chromosome 10"/>
</dbReference>
<evidence type="ECO:0000256" key="1">
    <source>
        <dbReference type="SAM" id="MobiDB-lite"/>
    </source>
</evidence>
<feature type="region of interest" description="Disordered" evidence="1">
    <location>
        <begin position="12"/>
        <end position="36"/>
    </location>
</feature>
<keyword evidence="3" id="KW-1185">Reference proteome</keyword>
<protein>
    <submittedName>
        <fullName evidence="2">Uncharacterized protein</fullName>
    </submittedName>
</protein>
<name>A0A5P1E6I0_ASPOF</name>
<reference evidence="3" key="1">
    <citation type="journal article" date="2017" name="Nat. Commun.">
        <title>The asparagus genome sheds light on the origin and evolution of a young Y chromosome.</title>
        <authorList>
            <person name="Harkess A."/>
            <person name="Zhou J."/>
            <person name="Xu C."/>
            <person name="Bowers J.E."/>
            <person name="Van der Hulst R."/>
            <person name="Ayyampalayam S."/>
            <person name="Mercati F."/>
            <person name="Riccardi P."/>
            <person name="McKain M.R."/>
            <person name="Kakrana A."/>
            <person name="Tang H."/>
            <person name="Ray J."/>
            <person name="Groenendijk J."/>
            <person name="Arikit S."/>
            <person name="Mathioni S.M."/>
            <person name="Nakano M."/>
            <person name="Shan H."/>
            <person name="Telgmann-Rauber A."/>
            <person name="Kanno A."/>
            <person name="Yue Z."/>
            <person name="Chen H."/>
            <person name="Li W."/>
            <person name="Chen Y."/>
            <person name="Xu X."/>
            <person name="Zhang Y."/>
            <person name="Luo S."/>
            <person name="Chen H."/>
            <person name="Gao J."/>
            <person name="Mao Z."/>
            <person name="Pires J.C."/>
            <person name="Luo M."/>
            <person name="Kudrna D."/>
            <person name="Wing R.A."/>
            <person name="Meyers B.C."/>
            <person name="Yi K."/>
            <person name="Kong H."/>
            <person name="Lavrijsen P."/>
            <person name="Sunseri F."/>
            <person name="Falavigna A."/>
            <person name="Ye Y."/>
            <person name="Leebens-Mack J.H."/>
            <person name="Chen G."/>
        </authorList>
    </citation>
    <scope>NUCLEOTIDE SEQUENCE [LARGE SCALE GENOMIC DNA]</scope>
    <source>
        <strain evidence="3">cv. DH0086</strain>
    </source>
</reference>
<dbReference type="Gramene" id="ONK57055">
    <property type="protein sequence ID" value="ONK57055"/>
    <property type="gene ID" value="A4U43_C10F16140"/>
</dbReference>
<sequence>MIDVPSEVEIPLEGVTHPSSSSSILNPMHETSTKMKKDETYKIDLTKPMDDDKMDDDCFFDEFANVNNKYHAHEANANEFNANEVANENDNEDAINVDENANNNA</sequence>
<dbReference type="AlphaFoldDB" id="A0A5P1E6I0"/>
<gene>
    <name evidence="2" type="ORF">A4U43_C10F16140</name>
</gene>
<dbReference type="EMBL" id="CM007390">
    <property type="protein sequence ID" value="ONK57055.1"/>
    <property type="molecule type" value="Genomic_DNA"/>
</dbReference>